<feature type="signal peptide" evidence="1">
    <location>
        <begin position="1"/>
        <end position="19"/>
    </location>
</feature>
<evidence type="ECO:0000313" key="2">
    <source>
        <dbReference type="EMBL" id="OGH65881.1"/>
    </source>
</evidence>
<protein>
    <recommendedName>
        <fullName evidence="4">Lipoprotein</fullName>
    </recommendedName>
</protein>
<keyword evidence="1" id="KW-0732">Signal</keyword>
<evidence type="ECO:0000313" key="3">
    <source>
        <dbReference type="Proteomes" id="UP000178742"/>
    </source>
</evidence>
<dbReference type="InterPro" id="IPR028994">
    <property type="entry name" value="Integrin_alpha_N"/>
</dbReference>
<dbReference type="AlphaFoldDB" id="A0A1F6M2K4"/>
<dbReference type="SUPFAM" id="SSF69318">
    <property type="entry name" value="Integrin alpha N-terminal domain"/>
    <property type="match status" value="1"/>
</dbReference>
<dbReference type="PROSITE" id="PS51257">
    <property type="entry name" value="PROKAR_LIPOPROTEIN"/>
    <property type="match status" value="1"/>
</dbReference>
<evidence type="ECO:0000256" key="1">
    <source>
        <dbReference type="SAM" id="SignalP"/>
    </source>
</evidence>
<dbReference type="EMBL" id="MFPX01000029">
    <property type="protein sequence ID" value="OGH65881.1"/>
    <property type="molecule type" value="Genomic_DNA"/>
</dbReference>
<accession>A0A1F6M2K4</accession>
<reference evidence="2 3" key="1">
    <citation type="journal article" date="2016" name="Nat. Commun.">
        <title>Thousands of microbial genomes shed light on interconnected biogeochemical processes in an aquifer system.</title>
        <authorList>
            <person name="Anantharaman K."/>
            <person name="Brown C.T."/>
            <person name="Hug L.A."/>
            <person name="Sharon I."/>
            <person name="Castelle C.J."/>
            <person name="Probst A.J."/>
            <person name="Thomas B.C."/>
            <person name="Singh A."/>
            <person name="Wilkins M.J."/>
            <person name="Karaoz U."/>
            <person name="Brodie E.L."/>
            <person name="Williams K.H."/>
            <person name="Hubbard S.S."/>
            <person name="Banfield J.F."/>
        </authorList>
    </citation>
    <scope>NUCLEOTIDE SEQUENCE [LARGE SCALE GENOMIC DNA]</scope>
</reference>
<dbReference type="STRING" id="1798676.A3B90_03195"/>
<sequence length="224" mass="25600">MQKIFFLFLFISTFLFLGAGCQTQVNTFDVSSSIPPDARDVNVQDIDFSGDGKPEKVVYYKNDQTVNRESTTTFQHLVLFGENNSKWQVIREDAFANNNTTVERILADYKVIDFGNDGKQELFVQWSPERPLVIGTYYIVALVNGEYKFIDEPMLNQLEYLNVTNDEVEMYLVSVTPTKDGVKESYDIYCKKDLEGKSMADRYAISCRSIVLTSSFQGGTLMRQ</sequence>
<name>A0A1F6M2K4_9BACT</name>
<comment type="caution">
    <text evidence="2">The sequence shown here is derived from an EMBL/GenBank/DDBJ whole genome shotgun (WGS) entry which is preliminary data.</text>
</comment>
<gene>
    <name evidence="2" type="ORF">A3B90_03195</name>
</gene>
<evidence type="ECO:0008006" key="4">
    <source>
        <dbReference type="Google" id="ProtNLM"/>
    </source>
</evidence>
<proteinExistence type="predicted"/>
<feature type="chain" id="PRO_5009525540" description="Lipoprotein" evidence="1">
    <location>
        <begin position="20"/>
        <end position="224"/>
    </location>
</feature>
<dbReference type="Proteomes" id="UP000178742">
    <property type="component" value="Unassembled WGS sequence"/>
</dbReference>
<organism evidence="2 3">
    <name type="scientific">Candidatus Magasanikbacteria bacterium RIFCSPHIGHO2_02_FULL_41_13</name>
    <dbReference type="NCBI Taxonomy" id="1798676"/>
    <lineage>
        <taxon>Bacteria</taxon>
        <taxon>Candidatus Magasanikiibacteriota</taxon>
    </lineage>
</organism>